<evidence type="ECO:0000256" key="1">
    <source>
        <dbReference type="ARBA" id="ARBA00023277"/>
    </source>
</evidence>
<dbReference type="Gene3D" id="3.40.50.1360">
    <property type="match status" value="1"/>
</dbReference>
<dbReference type="RefSeq" id="WP_189648282.1">
    <property type="nucleotide sequence ID" value="NZ_BMRC01000006.1"/>
</dbReference>
<feature type="domain" description="Glucosamine/galactosamine-6-phosphate isomerase" evidence="2">
    <location>
        <begin position="20"/>
        <end position="240"/>
    </location>
</feature>
<protein>
    <submittedName>
        <fullName evidence="3">Glucosamine-6-phosphate deaminase</fullName>
    </submittedName>
</protein>
<organism evidence="3 4">
    <name type="scientific">Nonomuraea spiralis</name>
    <dbReference type="NCBI Taxonomy" id="46182"/>
    <lineage>
        <taxon>Bacteria</taxon>
        <taxon>Bacillati</taxon>
        <taxon>Actinomycetota</taxon>
        <taxon>Actinomycetes</taxon>
        <taxon>Streptosporangiales</taxon>
        <taxon>Streptosporangiaceae</taxon>
        <taxon>Nonomuraea</taxon>
    </lineage>
</organism>
<accession>A0ABV5IY24</accession>
<evidence type="ECO:0000313" key="4">
    <source>
        <dbReference type="Proteomes" id="UP001589647"/>
    </source>
</evidence>
<name>A0ABV5IY24_9ACTN</name>
<dbReference type="Proteomes" id="UP001589647">
    <property type="component" value="Unassembled WGS sequence"/>
</dbReference>
<keyword evidence="4" id="KW-1185">Reference proteome</keyword>
<comment type="caution">
    <text evidence="3">The sequence shown here is derived from an EMBL/GenBank/DDBJ whole genome shotgun (WGS) entry which is preliminary data.</text>
</comment>
<reference evidence="3 4" key="1">
    <citation type="submission" date="2024-09" db="EMBL/GenBank/DDBJ databases">
        <authorList>
            <person name="Sun Q."/>
            <person name="Mori K."/>
        </authorList>
    </citation>
    <scope>NUCLEOTIDE SEQUENCE [LARGE SCALE GENOMIC DNA]</scope>
    <source>
        <strain evidence="3 4">CCM 3426</strain>
    </source>
</reference>
<gene>
    <name evidence="3" type="ORF">ACFFV7_50235</name>
</gene>
<evidence type="ECO:0000259" key="2">
    <source>
        <dbReference type="Pfam" id="PF01182"/>
    </source>
</evidence>
<dbReference type="InterPro" id="IPR004547">
    <property type="entry name" value="Glucosamine6P_isomerase"/>
</dbReference>
<evidence type="ECO:0000313" key="3">
    <source>
        <dbReference type="EMBL" id="MFB9209442.1"/>
    </source>
</evidence>
<dbReference type="CDD" id="cd01399">
    <property type="entry name" value="GlcN6P_deaminase"/>
    <property type="match status" value="1"/>
</dbReference>
<proteinExistence type="predicted"/>
<dbReference type="SUPFAM" id="SSF100950">
    <property type="entry name" value="NagB/RpiA/CoA transferase-like"/>
    <property type="match status" value="1"/>
</dbReference>
<dbReference type="EMBL" id="JBHMEI010000104">
    <property type="protein sequence ID" value="MFB9209442.1"/>
    <property type="molecule type" value="Genomic_DNA"/>
</dbReference>
<dbReference type="InterPro" id="IPR037171">
    <property type="entry name" value="NagB/RpiA_transferase-like"/>
</dbReference>
<dbReference type="PANTHER" id="PTHR11280:SF6">
    <property type="entry name" value="GLUCOSAMINE-6-PHOSPHATE ISOMERASE NAGB"/>
    <property type="match status" value="1"/>
</dbReference>
<dbReference type="InterPro" id="IPR006148">
    <property type="entry name" value="Glc/Gal-6P_isomerase"/>
</dbReference>
<dbReference type="PANTHER" id="PTHR11280">
    <property type="entry name" value="GLUCOSAMINE-6-PHOSPHATE ISOMERASE"/>
    <property type="match status" value="1"/>
</dbReference>
<keyword evidence="1" id="KW-0119">Carbohydrate metabolism</keyword>
<dbReference type="Pfam" id="PF01182">
    <property type="entry name" value="Glucosamine_iso"/>
    <property type="match status" value="1"/>
</dbReference>
<sequence>MNEPLARFDAEGLPVGVYDDRQAMAVAAAGHTADILRSCVSATGAARVVIATGNSQLAFVAALREEQVPWEKVTVFHMDEYVGIDDRHPASFRRWIREHVEEPFAPARVCYIDGDAADPEAECARYEVLLREAPLDLVCLGIGENGHLAFNEPYDADRDDPRWARVITLTPASRHQQVGEGHFAGFDAVPATAITLTVPALLGARHVQAVVPEARKARAVQRALRGEVGAHCPATWLRGQAGARLFLDRESAALVMDEPVVSGG</sequence>